<dbReference type="Proteomes" id="UP000075398">
    <property type="component" value="Unassembled WGS sequence"/>
</dbReference>
<reference evidence="1 2" key="1">
    <citation type="journal article" date="2016" name="ISME J.">
        <title>Chasing the elusive Euryarchaeota class WSA2: genomes reveal a uniquely fastidious methyl-reducing methanogen.</title>
        <authorList>
            <person name="Nobu M.K."/>
            <person name="Narihiro T."/>
            <person name="Kuroda K."/>
            <person name="Mei R."/>
            <person name="Liu W.T."/>
        </authorList>
    </citation>
    <scope>NUCLEOTIDE SEQUENCE [LARGE SCALE GENOMIC DNA]</scope>
    <source>
        <strain evidence="1">U1lsi0528_Bin055</strain>
    </source>
</reference>
<dbReference type="AlphaFoldDB" id="A0A150INT6"/>
<accession>A0A150INT6</accession>
<organism evidence="1 2">
    <name type="scientific">Candidatus Methanofastidiosum methylothiophilum</name>
    <dbReference type="NCBI Taxonomy" id="1705564"/>
    <lineage>
        <taxon>Archaea</taxon>
        <taxon>Methanobacteriati</taxon>
        <taxon>Methanobacteriota</taxon>
        <taxon>Stenosarchaea group</taxon>
        <taxon>Candidatus Methanofastidiosia</taxon>
        <taxon>Candidatus Methanofastidiosales</taxon>
        <taxon>Candidatus Methanofastidiosaceae</taxon>
        <taxon>Candidatus Methanofastidiosum</taxon>
    </lineage>
</organism>
<dbReference type="EMBL" id="LNGC01000193">
    <property type="protein sequence ID" value="KYC46512.1"/>
    <property type="molecule type" value="Genomic_DNA"/>
</dbReference>
<name>A0A150INT6_9EURY</name>
<evidence type="ECO:0000313" key="2">
    <source>
        <dbReference type="Proteomes" id="UP000075398"/>
    </source>
</evidence>
<proteinExistence type="predicted"/>
<sequence>MAEGSIFFNALSKSSFVTLIFSSSSSDTLLSPKLKSGNNLLSDAIAASLHNASRSAPTKPWVLDAKIFKSTSSVKGIDLV</sequence>
<protein>
    <submittedName>
        <fullName evidence="1">Uncharacterized protein</fullName>
    </submittedName>
</protein>
<comment type="caution">
    <text evidence="1">The sequence shown here is derived from an EMBL/GenBank/DDBJ whole genome shotgun (WGS) entry which is preliminary data.</text>
</comment>
<gene>
    <name evidence="1" type="ORF">AMQ22_02116</name>
</gene>
<evidence type="ECO:0000313" key="1">
    <source>
        <dbReference type="EMBL" id="KYC46512.1"/>
    </source>
</evidence>